<evidence type="ECO:0000313" key="10">
    <source>
        <dbReference type="EMBL" id="EHQ59958.1"/>
    </source>
</evidence>
<dbReference type="Proteomes" id="UP000003900">
    <property type="component" value="Unassembled WGS sequence"/>
</dbReference>
<dbReference type="InterPro" id="IPR000045">
    <property type="entry name" value="Prepilin_IV_endopep_pep"/>
</dbReference>
<evidence type="ECO:0000313" key="11">
    <source>
        <dbReference type="Proteomes" id="UP000003900"/>
    </source>
</evidence>
<evidence type="ECO:0000256" key="1">
    <source>
        <dbReference type="ARBA" id="ARBA00004651"/>
    </source>
</evidence>
<dbReference type="Pfam" id="PF06750">
    <property type="entry name" value="A24_N_bact"/>
    <property type="match status" value="1"/>
</dbReference>
<organism evidence="10 11">
    <name type="scientific">Paenibacillus dendritiformis C454</name>
    <dbReference type="NCBI Taxonomy" id="1131935"/>
    <lineage>
        <taxon>Bacteria</taxon>
        <taxon>Bacillati</taxon>
        <taxon>Bacillota</taxon>
        <taxon>Bacilli</taxon>
        <taxon>Bacillales</taxon>
        <taxon>Paenibacillaceae</taxon>
        <taxon>Paenibacillus</taxon>
    </lineage>
</organism>
<keyword evidence="11" id="KW-1185">Reference proteome</keyword>
<feature type="transmembrane region" description="Helical" evidence="7">
    <location>
        <begin position="223"/>
        <end position="241"/>
    </location>
</feature>
<feature type="transmembrane region" description="Helical" evidence="7">
    <location>
        <begin position="128"/>
        <end position="145"/>
    </location>
</feature>
<evidence type="ECO:0000256" key="4">
    <source>
        <dbReference type="ARBA" id="ARBA00022692"/>
    </source>
</evidence>
<dbReference type="OrthoDB" id="9789291at2"/>
<dbReference type="AlphaFoldDB" id="H3SLU5"/>
<feature type="transmembrane region" description="Helical" evidence="7">
    <location>
        <begin position="180"/>
        <end position="203"/>
    </location>
</feature>
<accession>H3SLU5</accession>
<keyword evidence="4 7" id="KW-0812">Transmembrane</keyword>
<evidence type="ECO:0000256" key="2">
    <source>
        <dbReference type="ARBA" id="ARBA00005801"/>
    </source>
</evidence>
<feature type="domain" description="Prepilin type IV endopeptidase peptidase" evidence="8">
    <location>
        <begin position="106"/>
        <end position="208"/>
    </location>
</feature>
<evidence type="ECO:0000256" key="7">
    <source>
        <dbReference type="SAM" id="Phobius"/>
    </source>
</evidence>
<protein>
    <submittedName>
        <fullName evidence="10">Prepilin peptidase</fullName>
    </submittedName>
</protein>
<comment type="caution">
    <text evidence="10">The sequence shown here is derived from an EMBL/GenBank/DDBJ whole genome shotgun (WGS) entry which is preliminary data.</text>
</comment>
<evidence type="ECO:0000256" key="5">
    <source>
        <dbReference type="ARBA" id="ARBA00022989"/>
    </source>
</evidence>
<proteinExistence type="inferred from homology"/>
<dbReference type="GO" id="GO:0004190">
    <property type="term" value="F:aspartic-type endopeptidase activity"/>
    <property type="evidence" value="ECO:0007669"/>
    <property type="project" value="InterPro"/>
</dbReference>
<comment type="subcellular location">
    <subcellularLocation>
        <location evidence="1">Cell membrane</location>
        <topology evidence="1">Multi-pass membrane protein</topology>
    </subcellularLocation>
</comment>
<dbReference type="STRING" id="1131935.PDENDC454_22784"/>
<dbReference type="GO" id="GO:0006465">
    <property type="term" value="P:signal peptide processing"/>
    <property type="evidence" value="ECO:0007669"/>
    <property type="project" value="TreeGrafter"/>
</dbReference>
<name>H3SLU5_9BACL</name>
<sequence>MEMELWVGSFALFGLCIGSFLNVVAYRVPRGESVVAPPSRCPDCGERVRPYDLIPVVSYVLLCGRCRFCGNPIRARYPAVELLTGTAFAIAAWRMPWSVEALAGALLSTVLIAVVITDIDWRIIPNRIIAWGVGLGLLLRCLSHPLPWWNYALAALACSGLLFLLAIASKGGVGGGDIKLYLFIGLVLGLAPALLSLFAASLFGLLYGCMMLCFKPGFRKDRSLPFAPFIAVGAWWAYWYGQEALDAMLQYLVTV</sequence>
<dbReference type="RefSeq" id="WP_006679043.1">
    <property type="nucleotide sequence ID" value="NZ_AHKH01000091.1"/>
</dbReference>
<dbReference type="PATRIC" id="fig|1131935.3.peg.4742"/>
<evidence type="ECO:0000256" key="3">
    <source>
        <dbReference type="ARBA" id="ARBA00022475"/>
    </source>
</evidence>
<dbReference type="MEROPS" id="A24.019"/>
<dbReference type="Pfam" id="PF01478">
    <property type="entry name" value="Peptidase_A24"/>
    <property type="match status" value="1"/>
</dbReference>
<dbReference type="PANTHER" id="PTHR30487">
    <property type="entry name" value="TYPE 4 PREPILIN-LIKE PROTEINS LEADER PEPTIDE-PROCESSING ENZYME"/>
    <property type="match status" value="1"/>
</dbReference>
<reference evidence="10 11" key="1">
    <citation type="journal article" date="2012" name="J. Bacteriol.">
        <title>Genome Sequence of the Pattern-Forming Social Bacterium Paenibacillus dendritiformis C454 Chiral Morphotype.</title>
        <authorList>
            <person name="Sirota-Madi A."/>
            <person name="Olender T."/>
            <person name="Helman Y."/>
            <person name="Brainis I."/>
            <person name="Finkelshtein A."/>
            <person name="Roth D."/>
            <person name="Hagai E."/>
            <person name="Leshkowitz D."/>
            <person name="Brodsky L."/>
            <person name="Galatenko V."/>
            <person name="Nikolaev V."/>
            <person name="Gutnick D.L."/>
            <person name="Lancet D."/>
            <person name="Ben-Jacob E."/>
        </authorList>
    </citation>
    <scope>NUCLEOTIDE SEQUENCE [LARGE SCALE GENOMIC DNA]</scope>
    <source>
        <strain evidence="10 11">C454</strain>
    </source>
</reference>
<evidence type="ECO:0000256" key="6">
    <source>
        <dbReference type="ARBA" id="ARBA00023136"/>
    </source>
</evidence>
<dbReference type="Gene3D" id="1.20.120.1220">
    <property type="match status" value="1"/>
</dbReference>
<feature type="transmembrane region" description="Helical" evidence="7">
    <location>
        <begin position="151"/>
        <end position="168"/>
    </location>
</feature>
<feature type="transmembrane region" description="Helical" evidence="7">
    <location>
        <begin position="6"/>
        <end position="26"/>
    </location>
</feature>
<keyword evidence="3" id="KW-1003">Cell membrane</keyword>
<keyword evidence="5 7" id="KW-1133">Transmembrane helix</keyword>
<evidence type="ECO:0000259" key="8">
    <source>
        <dbReference type="Pfam" id="PF01478"/>
    </source>
</evidence>
<dbReference type="EMBL" id="AHKH01000091">
    <property type="protein sequence ID" value="EHQ59958.1"/>
    <property type="molecule type" value="Genomic_DNA"/>
</dbReference>
<dbReference type="PANTHER" id="PTHR30487:SF0">
    <property type="entry name" value="PREPILIN LEADER PEPTIDASE_N-METHYLTRANSFERASE-RELATED"/>
    <property type="match status" value="1"/>
</dbReference>
<feature type="transmembrane region" description="Helical" evidence="7">
    <location>
        <begin position="101"/>
        <end position="121"/>
    </location>
</feature>
<gene>
    <name evidence="10" type="ORF">PDENDC454_22784</name>
</gene>
<dbReference type="GO" id="GO:0005886">
    <property type="term" value="C:plasma membrane"/>
    <property type="evidence" value="ECO:0007669"/>
    <property type="project" value="UniProtKB-SubCell"/>
</dbReference>
<evidence type="ECO:0000259" key="9">
    <source>
        <dbReference type="Pfam" id="PF06750"/>
    </source>
</evidence>
<dbReference type="InterPro" id="IPR050882">
    <property type="entry name" value="Prepilin_peptidase/N-MTase"/>
</dbReference>
<dbReference type="InterPro" id="IPR010627">
    <property type="entry name" value="Prepilin_pept_A24_N"/>
</dbReference>
<keyword evidence="6 7" id="KW-0472">Membrane</keyword>
<feature type="domain" description="Prepilin peptidase A24 N-terminal" evidence="9">
    <location>
        <begin position="12"/>
        <end position="94"/>
    </location>
</feature>
<comment type="similarity">
    <text evidence="2">Belongs to the peptidase A24 family.</text>
</comment>